<organism evidence="1">
    <name type="scientific">Salinispora arenicola (strain CNS-205)</name>
    <dbReference type="NCBI Taxonomy" id="391037"/>
    <lineage>
        <taxon>Bacteria</taxon>
        <taxon>Bacillati</taxon>
        <taxon>Actinomycetota</taxon>
        <taxon>Actinomycetes</taxon>
        <taxon>Micromonosporales</taxon>
        <taxon>Micromonosporaceae</taxon>
        <taxon>Salinispora</taxon>
    </lineage>
</organism>
<sequence length="186" mass="19577">MVLVTVSKMSSEASAASAGWAIEQLTAELREMYLAVASATVLLERTSAGCAHPAIRQARRSGDDALDLAADAERQLSEGTNRLRAEAGHNAPATIADLVDVLDATRHQLDTAAERIRRLPERITATVRQLADTHGVNQPDPTVETVTGQWSRATEQLTLMAASLSTAVVALSSYTSALSGADAPTA</sequence>
<name>A8LYM0_SALAI</name>
<evidence type="ECO:0000313" key="1">
    <source>
        <dbReference type="EMBL" id="ABV96231.1"/>
    </source>
</evidence>
<proteinExistence type="predicted"/>
<reference evidence="1" key="1">
    <citation type="submission" date="2007-10" db="EMBL/GenBank/DDBJ databases">
        <title>Complete sequence of Salinispora arenicola CNS-205.</title>
        <authorList>
            <consortium name="US DOE Joint Genome Institute"/>
            <person name="Copeland A."/>
            <person name="Lucas S."/>
            <person name="Lapidus A."/>
            <person name="Barry K."/>
            <person name="Glavina del Rio T."/>
            <person name="Dalin E."/>
            <person name="Tice H."/>
            <person name="Pitluck S."/>
            <person name="Foster B."/>
            <person name="Schmutz J."/>
            <person name="Larimer F."/>
            <person name="Land M."/>
            <person name="Hauser L."/>
            <person name="Kyrpides N."/>
            <person name="Ivanova N."/>
            <person name="Jensen P.R."/>
            <person name="Moore B.S."/>
            <person name="Penn K."/>
            <person name="Jenkins C."/>
            <person name="Udwary D."/>
            <person name="Xiang L."/>
            <person name="Gontang E."/>
            <person name="Richardson P."/>
        </authorList>
    </citation>
    <scope>NUCLEOTIDE SEQUENCE [LARGE SCALE GENOMIC DNA]</scope>
    <source>
        <strain evidence="1">CNS-205</strain>
    </source>
</reference>
<dbReference type="KEGG" id="saq:Sare_0301"/>
<dbReference type="HOGENOM" id="CLU_1453432_0_0_11"/>
<accession>A8LYM0</accession>
<protein>
    <submittedName>
        <fullName evidence="1">Uncharacterized protein</fullName>
    </submittedName>
</protein>
<dbReference type="EMBL" id="CP000850">
    <property type="protein sequence ID" value="ABV96231.1"/>
    <property type="molecule type" value="Genomic_DNA"/>
</dbReference>
<gene>
    <name evidence="1" type="ordered locus">Sare_0301</name>
</gene>
<dbReference type="AlphaFoldDB" id="A8LYM0"/>